<dbReference type="SMART" id="SM00320">
    <property type="entry name" value="WD40"/>
    <property type="match status" value="6"/>
</dbReference>
<dbReference type="EMBL" id="CAJVPK010000745">
    <property type="protein sequence ID" value="CAG8545477.1"/>
    <property type="molecule type" value="Genomic_DNA"/>
</dbReference>
<dbReference type="PRINTS" id="PR00320">
    <property type="entry name" value="GPROTEINBRPT"/>
</dbReference>
<dbReference type="AlphaFoldDB" id="A0A9N9AZL3"/>
<protein>
    <submittedName>
        <fullName evidence="10">6356_t:CDS:1</fullName>
    </submittedName>
</protein>
<dbReference type="InterPro" id="IPR036322">
    <property type="entry name" value="WD40_repeat_dom_sf"/>
</dbReference>
<proteinExistence type="inferred from homology"/>
<name>A0A9N9AZL3_9GLOM</name>
<evidence type="ECO:0000256" key="4">
    <source>
        <dbReference type="ARBA" id="ARBA00022737"/>
    </source>
</evidence>
<dbReference type="Proteomes" id="UP000789706">
    <property type="component" value="Unassembled WGS sequence"/>
</dbReference>
<comment type="similarity">
    <text evidence="2">Belongs to the WD repeat TAF5 family.</text>
</comment>
<dbReference type="PANTHER" id="PTHR19879">
    <property type="entry name" value="TRANSCRIPTION INITIATION FACTOR TFIID"/>
    <property type="match status" value="1"/>
</dbReference>
<dbReference type="GO" id="GO:0016251">
    <property type="term" value="F:RNA polymerase II general transcription initiation factor activity"/>
    <property type="evidence" value="ECO:0007669"/>
    <property type="project" value="TreeGrafter"/>
</dbReference>
<evidence type="ECO:0000313" key="11">
    <source>
        <dbReference type="Proteomes" id="UP000789706"/>
    </source>
</evidence>
<feature type="domain" description="TFIID subunit TAF5 NTD2" evidence="9">
    <location>
        <begin position="73"/>
        <end position="173"/>
    </location>
</feature>
<keyword evidence="5" id="KW-0805">Transcription regulation</keyword>
<dbReference type="InterPro" id="IPR020472">
    <property type="entry name" value="WD40_PAC1"/>
</dbReference>
<dbReference type="GO" id="GO:0005669">
    <property type="term" value="C:transcription factor TFIID complex"/>
    <property type="evidence" value="ECO:0007669"/>
    <property type="project" value="TreeGrafter"/>
</dbReference>
<dbReference type="InterPro" id="IPR001680">
    <property type="entry name" value="WD40_rpt"/>
</dbReference>
<dbReference type="PROSITE" id="PS50896">
    <property type="entry name" value="LISH"/>
    <property type="match status" value="1"/>
</dbReference>
<dbReference type="OrthoDB" id="10266330at2759"/>
<gene>
    <name evidence="10" type="ORF">DEBURN_LOCUS6833</name>
</gene>
<keyword evidence="6" id="KW-0804">Transcription</keyword>
<keyword evidence="7" id="KW-0539">Nucleus</keyword>
<feature type="repeat" description="WD" evidence="8">
    <location>
        <begin position="546"/>
        <end position="580"/>
    </location>
</feature>
<dbReference type="GO" id="GO:0006367">
    <property type="term" value="P:transcription initiation at RNA polymerase II promoter"/>
    <property type="evidence" value="ECO:0007669"/>
    <property type="project" value="TreeGrafter"/>
</dbReference>
<dbReference type="SUPFAM" id="SSF160897">
    <property type="entry name" value="Taf5 N-terminal domain-like"/>
    <property type="match status" value="1"/>
</dbReference>
<evidence type="ECO:0000256" key="1">
    <source>
        <dbReference type="ARBA" id="ARBA00004123"/>
    </source>
</evidence>
<dbReference type="Pfam" id="PF00400">
    <property type="entry name" value="WD40"/>
    <property type="match status" value="6"/>
</dbReference>
<accession>A0A9N9AZL3</accession>
<dbReference type="PROSITE" id="PS50294">
    <property type="entry name" value="WD_REPEATS_REGION"/>
    <property type="match status" value="5"/>
</dbReference>
<dbReference type="InterPro" id="IPR037264">
    <property type="entry name" value="TFIID_NTD2_sf"/>
</dbReference>
<dbReference type="Pfam" id="PF04494">
    <property type="entry name" value="TFIID_NTD2"/>
    <property type="match status" value="1"/>
</dbReference>
<comment type="caution">
    <text evidence="10">The sequence shown here is derived from an EMBL/GenBank/DDBJ whole genome shotgun (WGS) entry which is preliminary data.</text>
</comment>
<dbReference type="PROSITE" id="PS00678">
    <property type="entry name" value="WD_REPEATS_1"/>
    <property type="match status" value="3"/>
</dbReference>
<keyword evidence="3 8" id="KW-0853">WD repeat</keyword>
<dbReference type="InterPro" id="IPR006594">
    <property type="entry name" value="LisH"/>
</dbReference>
<dbReference type="Gene3D" id="1.25.40.500">
    <property type="entry name" value="TFIID subunit TAF5, NTD2 domain"/>
    <property type="match status" value="1"/>
</dbReference>
<feature type="repeat" description="WD" evidence="8">
    <location>
        <begin position="420"/>
        <end position="452"/>
    </location>
</feature>
<feature type="repeat" description="WD" evidence="8">
    <location>
        <begin position="308"/>
        <end position="349"/>
    </location>
</feature>
<feature type="repeat" description="WD" evidence="8">
    <location>
        <begin position="378"/>
        <end position="413"/>
    </location>
</feature>
<evidence type="ECO:0000259" key="9">
    <source>
        <dbReference type="Pfam" id="PF04494"/>
    </source>
</evidence>
<sequence>MDPSNQPTNPTPTSTPIVDETAVIQYLSQMGFKQTESMFRQEASRIHSSNEQQYTSSDVSTMYPSNYRLIKPEEYKQILYPIFVHEYLEMITKDLHEYASEFFNTYQSDHIIHEKELKTLRVITHPHHVNENELAQKFRSKKFTVKMSQTSLDILIDLLQNNSLLLRIVNQNIKIDKIEDIGFPGFDTEELEEFNKQEVQLGPLPIEPSFRDEVEKKLSEEDRKIIEAAESQVVSANGIPKQFTSLQQEFNEKIRREQQNSDVPDRASIPLPSYKGADVHSQIEIIKDMTQRIELGPSSLPSVCFYSFHNTHDSLNCLSISEDSSLIAGGFSDSYVKIWSLKDEKLRGLKSQIKPSEINSVYDLENARESPGSVYKKLLGHSGPVFGLSFSPDNRYLVSCSADSTARLWSTDTFTNLVCFKGHNSPVWDVEFSPMGFYFVTAGHDRTARIWSCDHIFPLRIFVGHMSDVDCVKFHPNTKYIVTGSSDKSIRMWDIQRGSCFRILSGHTGSICCLAISSDGRLLASGGDDEMIILWDLGTGKLIKKMTGHTDFINSLAFSKGDNLLVSGGADNTVRIWDVKKCYSNDLLNDGWGKSENVNPINTSMSSSLSSIKQLKSKSTASPDLLKTLPTKKSPVYKIHFTGRNLCLAAGSFTSSEEEKLYYEQMIKQMNKQKENKQQDNDKETEKKNYHEFEFKIILLHLIFFLL</sequence>
<dbReference type="InterPro" id="IPR019775">
    <property type="entry name" value="WD40_repeat_CS"/>
</dbReference>
<keyword evidence="11" id="KW-1185">Reference proteome</keyword>
<evidence type="ECO:0000313" key="10">
    <source>
        <dbReference type="EMBL" id="CAG8545477.1"/>
    </source>
</evidence>
<evidence type="ECO:0000256" key="5">
    <source>
        <dbReference type="ARBA" id="ARBA00023015"/>
    </source>
</evidence>
<dbReference type="PROSITE" id="PS50082">
    <property type="entry name" value="WD_REPEATS_2"/>
    <property type="match status" value="6"/>
</dbReference>
<evidence type="ECO:0000256" key="8">
    <source>
        <dbReference type="PROSITE-ProRule" id="PRU00221"/>
    </source>
</evidence>
<organism evidence="10 11">
    <name type="scientific">Diversispora eburnea</name>
    <dbReference type="NCBI Taxonomy" id="1213867"/>
    <lineage>
        <taxon>Eukaryota</taxon>
        <taxon>Fungi</taxon>
        <taxon>Fungi incertae sedis</taxon>
        <taxon>Mucoromycota</taxon>
        <taxon>Glomeromycotina</taxon>
        <taxon>Glomeromycetes</taxon>
        <taxon>Diversisporales</taxon>
        <taxon>Diversisporaceae</taxon>
        <taxon>Diversispora</taxon>
    </lineage>
</organism>
<comment type="subcellular location">
    <subcellularLocation>
        <location evidence="1">Nucleus</location>
    </subcellularLocation>
</comment>
<dbReference type="PANTHER" id="PTHR19879:SF1">
    <property type="entry name" value="CANNONBALL-RELATED"/>
    <property type="match status" value="1"/>
</dbReference>
<evidence type="ECO:0000256" key="6">
    <source>
        <dbReference type="ARBA" id="ARBA00023163"/>
    </source>
</evidence>
<dbReference type="CDD" id="cd00200">
    <property type="entry name" value="WD40"/>
    <property type="match status" value="1"/>
</dbReference>
<dbReference type="SUPFAM" id="SSF50978">
    <property type="entry name" value="WD40 repeat-like"/>
    <property type="match status" value="1"/>
</dbReference>
<dbReference type="CDD" id="cd08044">
    <property type="entry name" value="TAF5_NTD2"/>
    <property type="match status" value="1"/>
</dbReference>
<keyword evidence="4" id="KW-0677">Repeat</keyword>
<evidence type="ECO:0000256" key="2">
    <source>
        <dbReference type="ARBA" id="ARBA00009435"/>
    </source>
</evidence>
<evidence type="ECO:0000256" key="7">
    <source>
        <dbReference type="ARBA" id="ARBA00023242"/>
    </source>
</evidence>
<dbReference type="Gene3D" id="2.130.10.10">
    <property type="entry name" value="YVTN repeat-like/Quinoprotein amine dehydrogenase"/>
    <property type="match status" value="2"/>
</dbReference>
<reference evidence="10" key="1">
    <citation type="submission" date="2021-06" db="EMBL/GenBank/DDBJ databases">
        <authorList>
            <person name="Kallberg Y."/>
            <person name="Tangrot J."/>
            <person name="Rosling A."/>
        </authorList>
    </citation>
    <scope>NUCLEOTIDE SEQUENCE</scope>
    <source>
        <strain evidence="10">AZ414A</strain>
    </source>
</reference>
<dbReference type="InterPro" id="IPR007582">
    <property type="entry name" value="TFIID_NTD2"/>
</dbReference>
<dbReference type="InterPro" id="IPR015943">
    <property type="entry name" value="WD40/YVTN_repeat-like_dom_sf"/>
</dbReference>
<feature type="repeat" description="WD" evidence="8">
    <location>
        <begin position="504"/>
        <end position="545"/>
    </location>
</feature>
<feature type="repeat" description="WD" evidence="8">
    <location>
        <begin position="462"/>
        <end position="503"/>
    </location>
</feature>
<evidence type="ECO:0000256" key="3">
    <source>
        <dbReference type="ARBA" id="ARBA00022574"/>
    </source>
</evidence>